<dbReference type="GO" id="GO:0003746">
    <property type="term" value="F:translation elongation factor activity"/>
    <property type="evidence" value="ECO:0007669"/>
    <property type="project" value="UniProtKB-UniRule"/>
</dbReference>
<comment type="function">
    <text evidence="5">Associates with the EF-Tu.GDP complex and induces the exchange of GDP to GTP. It remains bound to the aminoacyl-tRNA.EF-Tu.GTP complex up to the GTP hydrolysis stage on the ribosome.</text>
</comment>
<evidence type="ECO:0000256" key="5">
    <source>
        <dbReference type="HAMAP-Rule" id="MF_00050"/>
    </source>
</evidence>
<name>A0A1F5S317_9BACT</name>
<dbReference type="PROSITE" id="PS01126">
    <property type="entry name" value="EF_TS_1"/>
    <property type="match status" value="1"/>
</dbReference>
<organism evidence="7 8">
    <name type="scientific">Candidatus Falkowbacteria bacterium RIFOXYA2_FULL_38_12</name>
    <dbReference type="NCBI Taxonomy" id="1797993"/>
    <lineage>
        <taxon>Bacteria</taxon>
        <taxon>Candidatus Falkowiibacteriota</taxon>
    </lineage>
</organism>
<evidence type="ECO:0000256" key="4">
    <source>
        <dbReference type="ARBA" id="ARBA00022917"/>
    </source>
</evidence>
<dbReference type="InterPro" id="IPR014039">
    <property type="entry name" value="Transl_elong_EFTs/EF1B_dimer"/>
</dbReference>
<accession>A0A1F5S317</accession>
<comment type="subcellular location">
    <subcellularLocation>
        <location evidence="5">Cytoplasm</location>
    </subcellularLocation>
</comment>
<keyword evidence="4 5" id="KW-0648">Protein biosynthesis</keyword>
<dbReference type="GO" id="GO:0005737">
    <property type="term" value="C:cytoplasm"/>
    <property type="evidence" value="ECO:0007669"/>
    <property type="project" value="UniProtKB-SubCell"/>
</dbReference>
<dbReference type="FunFam" id="1.10.286.20:FF:000001">
    <property type="entry name" value="Elongation factor Ts"/>
    <property type="match status" value="1"/>
</dbReference>
<dbReference type="CDD" id="cd14275">
    <property type="entry name" value="UBA_EF-Ts"/>
    <property type="match status" value="1"/>
</dbReference>
<dbReference type="SUPFAM" id="SSF46934">
    <property type="entry name" value="UBA-like"/>
    <property type="match status" value="1"/>
</dbReference>
<evidence type="ECO:0000256" key="1">
    <source>
        <dbReference type="ARBA" id="ARBA00005532"/>
    </source>
</evidence>
<dbReference type="PANTHER" id="PTHR11741">
    <property type="entry name" value="ELONGATION FACTOR TS"/>
    <property type="match status" value="1"/>
</dbReference>
<dbReference type="InterPro" id="IPR018101">
    <property type="entry name" value="Transl_elong_Ts_CS"/>
</dbReference>
<evidence type="ECO:0000313" key="7">
    <source>
        <dbReference type="EMBL" id="OGF21084.1"/>
    </source>
</evidence>
<dbReference type="Gene3D" id="1.10.286.20">
    <property type="match status" value="1"/>
</dbReference>
<proteinExistence type="inferred from homology"/>
<evidence type="ECO:0000256" key="3">
    <source>
        <dbReference type="ARBA" id="ARBA00022768"/>
    </source>
</evidence>
<sequence length="196" mass="21746">MSLDLKLITSLREKTGAGIVECKSALSESDGNVEKAIEILRKKGEIKAAKKSAERTAKEGLVHAYVHANGRVGAMVELSCETDFVARNEEFQGLAHDLAMQIVATAPLYLSPDDVPEELVAKEKEIYFEEIKAQGKPEAVAEKIMEGKIAKYFGDICLLRQPFIKDEDVTVEELINQKIAKIGEKIEIKKIARFEI</sequence>
<dbReference type="SUPFAM" id="SSF54713">
    <property type="entry name" value="Elongation factor Ts (EF-Ts), dimerisation domain"/>
    <property type="match status" value="1"/>
</dbReference>
<keyword evidence="3 5" id="KW-0251">Elongation factor</keyword>
<gene>
    <name evidence="5 7" type="primary">tsf</name>
    <name evidence="7" type="ORF">A2257_01580</name>
</gene>
<dbReference type="PROSITE" id="PS01127">
    <property type="entry name" value="EF_TS_2"/>
    <property type="match status" value="1"/>
</dbReference>
<keyword evidence="5" id="KW-0963">Cytoplasm</keyword>
<dbReference type="PANTHER" id="PTHR11741:SF0">
    <property type="entry name" value="ELONGATION FACTOR TS, MITOCHONDRIAL"/>
    <property type="match status" value="1"/>
</dbReference>
<dbReference type="InterPro" id="IPR036402">
    <property type="entry name" value="EF-Ts_dimer_sf"/>
</dbReference>
<comment type="similarity">
    <text evidence="1 5">Belongs to the EF-Ts family.</text>
</comment>
<dbReference type="FunFam" id="1.10.8.10:FF:000001">
    <property type="entry name" value="Elongation factor Ts"/>
    <property type="match status" value="1"/>
</dbReference>
<comment type="caution">
    <text evidence="7">The sequence shown here is derived from an EMBL/GenBank/DDBJ whole genome shotgun (WGS) entry which is preliminary data.</text>
</comment>
<dbReference type="InterPro" id="IPR001816">
    <property type="entry name" value="Transl_elong_EFTs/EF1B"/>
</dbReference>
<dbReference type="Proteomes" id="UP000177407">
    <property type="component" value="Unassembled WGS sequence"/>
</dbReference>
<feature type="domain" description="Translation elongation factor EFTs/EF1B dimerisation" evidence="6">
    <location>
        <begin position="23"/>
        <end position="195"/>
    </location>
</feature>
<reference evidence="7 8" key="1">
    <citation type="journal article" date="2016" name="Nat. Commun.">
        <title>Thousands of microbial genomes shed light on interconnected biogeochemical processes in an aquifer system.</title>
        <authorList>
            <person name="Anantharaman K."/>
            <person name="Brown C.T."/>
            <person name="Hug L.A."/>
            <person name="Sharon I."/>
            <person name="Castelle C.J."/>
            <person name="Probst A.J."/>
            <person name="Thomas B.C."/>
            <person name="Singh A."/>
            <person name="Wilkins M.J."/>
            <person name="Karaoz U."/>
            <person name="Brodie E.L."/>
            <person name="Williams K.H."/>
            <person name="Hubbard S.S."/>
            <person name="Banfield J.F."/>
        </authorList>
    </citation>
    <scope>NUCLEOTIDE SEQUENCE [LARGE SCALE GENOMIC DNA]</scope>
</reference>
<evidence type="ECO:0000313" key="8">
    <source>
        <dbReference type="Proteomes" id="UP000177407"/>
    </source>
</evidence>
<dbReference type="AlphaFoldDB" id="A0A1F5S317"/>
<dbReference type="InterPro" id="IPR009060">
    <property type="entry name" value="UBA-like_sf"/>
</dbReference>
<dbReference type="EMBL" id="MFGA01000016">
    <property type="protein sequence ID" value="OGF21084.1"/>
    <property type="molecule type" value="Genomic_DNA"/>
</dbReference>
<feature type="region of interest" description="Involved in Mg(2+) ion dislocation from EF-Tu" evidence="5">
    <location>
        <begin position="82"/>
        <end position="85"/>
    </location>
</feature>
<dbReference type="Gene3D" id="1.10.8.10">
    <property type="entry name" value="DNA helicase RuvA subunit, C-terminal domain"/>
    <property type="match status" value="1"/>
</dbReference>
<evidence type="ECO:0000259" key="6">
    <source>
        <dbReference type="Pfam" id="PF00889"/>
    </source>
</evidence>
<dbReference type="HAMAP" id="MF_00050">
    <property type="entry name" value="EF_Ts"/>
    <property type="match status" value="1"/>
</dbReference>
<evidence type="ECO:0000256" key="2">
    <source>
        <dbReference type="ARBA" id="ARBA00016956"/>
    </source>
</evidence>
<dbReference type="Gene3D" id="3.30.479.20">
    <property type="entry name" value="Elongation factor Ts, dimerisation domain"/>
    <property type="match status" value="1"/>
</dbReference>
<protein>
    <recommendedName>
        <fullName evidence="2 5">Elongation factor Ts</fullName>
        <shortName evidence="5">EF-Ts</shortName>
    </recommendedName>
</protein>
<dbReference type="Pfam" id="PF00889">
    <property type="entry name" value="EF_TS"/>
    <property type="match status" value="1"/>
</dbReference>